<evidence type="ECO:0000256" key="1">
    <source>
        <dbReference type="ARBA" id="ARBA00004141"/>
    </source>
</evidence>
<feature type="transmembrane region" description="Helical" evidence="5">
    <location>
        <begin position="279"/>
        <end position="302"/>
    </location>
</feature>
<keyword evidence="4 5" id="KW-0472">Membrane</keyword>
<feature type="transmembrane region" description="Helical" evidence="5">
    <location>
        <begin position="6"/>
        <end position="29"/>
    </location>
</feature>
<accession>A0A7X9E6V6</accession>
<protein>
    <recommendedName>
        <fullName evidence="8">Polysaccharide biosynthesis protein C-terminal domain-containing protein</fullName>
    </recommendedName>
</protein>
<keyword evidence="3 5" id="KW-1133">Transmembrane helix</keyword>
<feature type="transmembrane region" description="Helical" evidence="5">
    <location>
        <begin position="108"/>
        <end position="129"/>
    </location>
</feature>
<evidence type="ECO:0008006" key="8">
    <source>
        <dbReference type="Google" id="ProtNLM"/>
    </source>
</evidence>
<comment type="caution">
    <text evidence="6">The sequence shown here is derived from an EMBL/GenBank/DDBJ whole genome shotgun (WGS) entry which is preliminary data.</text>
</comment>
<evidence type="ECO:0000256" key="4">
    <source>
        <dbReference type="ARBA" id="ARBA00023136"/>
    </source>
</evidence>
<dbReference type="Proteomes" id="UP000590542">
    <property type="component" value="Unassembled WGS sequence"/>
</dbReference>
<dbReference type="PANTHER" id="PTHR43424:SF1">
    <property type="entry name" value="LOCUS PUTATIVE PROTEIN 1-RELATED"/>
    <property type="match status" value="1"/>
</dbReference>
<organism evidence="6 7">
    <name type="scientific">candidate division WWE3 bacterium</name>
    <dbReference type="NCBI Taxonomy" id="2053526"/>
    <lineage>
        <taxon>Bacteria</taxon>
        <taxon>Katanobacteria</taxon>
    </lineage>
</organism>
<evidence type="ECO:0000256" key="3">
    <source>
        <dbReference type="ARBA" id="ARBA00022989"/>
    </source>
</evidence>
<feature type="transmembrane region" description="Helical" evidence="5">
    <location>
        <begin position="79"/>
        <end position="101"/>
    </location>
</feature>
<dbReference type="AlphaFoldDB" id="A0A7X9E6V6"/>
<feature type="transmembrane region" description="Helical" evidence="5">
    <location>
        <begin position="169"/>
        <end position="186"/>
    </location>
</feature>
<evidence type="ECO:0000313" key="7">
    <source>
        <dbReference type="Proteomes" id="UP000590542"/>
    </source>
</evidence>
<dbReference type="InterPro" id="IPR002797">
    <property type="entry name" value="Polysacc_synth"/>
</dbReference>
<feature type="transmembrane region" description="Helical" evidence="5">
    <location>
        <begin position="41"/>
        <end position="59"/>
    </location>
</feature>
<gene>
    <name evidence="6" type="ORF">GYA37_01440</name>
</gene>
<comment type="subcellular location">
    <subcellularLocation>
        <location evidence="1">Membrane</location>
        <topology evidence="1">Multi-pass membrane protein</topology>
    </subcellularLocation>
</comment>
<feature type="transmembrane region" description="Helical" evidence="5">
    <location>
        <begin position="314"/>
        <end position="333"/>
    </location>
</feature>
<keyword evidence="2 5" id="KW-0812">Transmembrane</keyword>
<evidence type="ECO:0000256" key="2">
    <source>
        <dbReference type="ARBA" id="ARBA00022692"/>
    </source>
</evidence>
<feature type="transmembrane region" description="Helical" evidence="5">
    <location>
        <begin position="345"/>
        <end position="367"/>
    </location>
</feature>
<dbReference type="GO" id="GO:0016020">
    <property type="term" value="C:membrane"/>
    <property type="evidence" value="ECO:0007669"/>
    <property type="project" value="UniProtKB-SubCell"/>
</dbReference>
<dbReference type="PANTHER" id="PTHR43424">
    <property type="entry name" value="LOCUS PUTATIVE PROTEIN 1-RELATED"/>
    <property type="match status" value="1"/>
</dbReference>
<sequence length="406" mass="45257">MNKSIQKIVLVGIGNIFNAVLGFAFISAAAKTLDLDSFGKYALLATLLVATSKLIDFGTNSVYVAKSISTEDKSLLNTFYTLKIILLLISIPISVGVLLLFKFNDLKIILYFVLGLAAYSINYTLNPIFQKEEKFFNLVLLNTFPALIKGTFAILMFTKSINPSLTQTFEVFSLSILSSTLMITFLPRKYKQFKFSALQTLNLLKESYPAGISQLIYEGWPSIANSIAKIAKDFSSVGIFSIAEKVTNILTLASVSVFTVLLPKNAYRKKQHMEYDFKEILSISTLIIVMAFIGTFASEIFISRFLGEKFSQSIPLLGLLIFASAFTSIHTFMEHYFFIEEKTKYIMYISLGKLIVFLILSIVLTPILSLQGIAISNLVGALIALFSTMILIWKHQGKKKAILTQP</sequence>
<proteinExistence type="predicted"/>
<evidence type="ECO:0000256" key="5">
    <source>
        <dbReference type="SAM" id="Phobius"/>
    </source>
</evidence>
<evidence type="ECO:0000313" key="6">
    <source>
        <dbReference type="EMBL" id="NMB91494.1"/>
    </source>
</evidence>
<dbReference type="EMBL" id="JAAZNV010000006">
    <property type="protein sequence ID" value="NMB91494.1"/>
    <property type="molecule type" value="Genomic_DNA"/>
</dbReference>
<feature type="transmembrane region" description="Helical" evidence="5">
    <location>
        <begin position="373"/>
        <end position="393"/>
    </location>
</feature>
<feature type="transmembrane region" description="Helical" evidence="5">
    <location>
        <begin position="135"/>
        <end position="157"/>
    </location>
</feature>
<reference evidence="6 7" key="1">
    <citation type="journal article" date="2020" name="Biotechnol. Biofuels">
        <title>New insights from the biogas microbiome by comprehensive genome-resolved metagenomics of nearly 1600 species originating from multiple anaerobic digesters.</title>
        <authorList>
            <person name="Campanaro S."/>
            <person name="Treu L."/>
            <person name="Rodriguez-R L.M."/>
            <person name="Kovalovszki A."/>
            <person name="Ziels R.M."/>
            <person name="Maus I."/>
            <person name="Zhu X."/>
            <person name="Kougias P.G."/>
            <person name="Basile A."/>
            <person name="Luo G."/>
            <person name="Schluter A."/>
            <person name="Konstantinidis K.T."/>
            <person name="Angelidaki I."/>
        </authorList>
    </citation>
    <scope>NUCLEOTIDE SEQUENCE [LARGE SCALE GENOMIC DNA]</scope>
    <source>
        <strain evidence="6">AS27yjCOA_202</strain>
    </source>
</reference>
<dbReference type="Pfam" id="PF01943">
    <property type="entry name" value="Polysacc_synt"/>
    <property type="match status" value="1"/>
</dbReference>
<name>A0A7X9E6V6_UNCKA</name>
<dbReference type="InterPro" id="IPR052556">
    <property type="entry name" value="PolySynth_Transporter"/>
</dbReference>